<dbReference type="STRING" id="455.Ljam_1587"/>
<name>A0A0W0UHN9_9GAMM</name>
<evidence type="ECO:0000313" key="1">
    <source>
        <dbReference type="EMBL" id="KTD07392.1"/>
    </source>
</evidence>
<organism evidence="1 2">
    <name type="scientific">Legionella jamestowniensis</name>
    <dbReference type="NCBI Taxonomy" id="455"/>
    <lineage>
        <taxon>Bacteria</taxon>
        <taxon>Pseudomonadati</taxon>
        <taxon>Pseudomonadota</taxon>
        <taxon>Gammaproteobacteria</taxon>
        <taxon>Legionellales</taxon>
        <taxon>Legionellaceae</taxon>
        <taxon>Legionella</taxon>
    </lineage>
</organism>
<gene>
    <name evidence="1" type="ORF">Ljam_1587</name>
</gene>
<accession>A0A0W0UHN9</accession>
<evidence type="ECO:0000313" key="2">
    <source>
        <dbReference type="Proteomes" id="UP000054715"/>
    </source>
</evidence>
<sequence length="56" mass="6508">MPLTDRYLKAGNHEGLYNYKNCIKLELSLVTSANNQYTKVLTILDCYESKKYCELT</sequence>
<dbReference type="AlphaFoldDB" id="A0A0W0UHN9"/>
<dbReference type="Proteomes" id="UP000054715">
    <property type="component" value="Unassembled WGS sequence"/>
</dbReference>
<dbReference type="EMBL" id="LNYG01000013">
    <property type="protein sequence ID" value="KTD07392.1"/>
    <property type="molecule type" value="Genomic_DNA"/>
</dbReference>
<protein>
    <submittedName>
        <fullName evidence="1">Uncharacterized protein</fullName>
    </submittedName>
</protein>
<comment type="caution">
    <text evidence="1">The sequence shown here is derived from an EMBL/GenBank/DDBJ whole genome shotgun (WGS) entry which is preliminary data.</text>
</comment>
<proteinExistence type="predicted"/>
<reference evidence="1 2" key="1">
    <citation type="submission" date="2015-11" db="EMBL/GenBank/DDBJ databases">
        <title>Genomic analysis of 38 Legionella species identifies large and diverse effector repertoires.</title>
        <authorList>
            <person name="Burstein D."/>
            <person name="Amaro F."/>
            <person name="Zusman T."/>
            <person name="Lifshitz Z."/>
            <person name="Cohen O."/>
            <person name="Gilbert J.A."/>
            <person name="Pupko T."/>
            <person name="Shuman H.A."/>
            <person name="Segal G."/>
        </authorList>
    </citation>
    <scope>NUCLEOTIDE SEQUENCE [LARGE SCALE GENOMIC DNA]</scope>
    <source>
        <strain evidence="1 2">JA-26-G1-E2</strain>
    </source>
</reference>